<accession>M0B5W0</accession>
<dbReference type="AlphaFoldDB" id="M0B5W0"/>
<keyword evidence="2" id="KW-1185">Reference proteome</keyword>
<evidence type="ECO:0000313" key="2">
    <source>
        <dbReference type="Proteomes" id="UP000011693"/>
    </source>
</evidence>
<protein>
    <submittedName>
        <fullName evidence="1">Uncharacterized protein</fullName>
    </submittedName>
</protein>
<organism evidence="1 2">
    <name type="scientific">Natrialba chahannaoensis JCM 10990</name>
    <dbReference type="NCBI Taxonomy" id="1227492"/>
    <lineage>
        <taxon>Archaea</taxon>
        <taxon>Methanobacteriati</taxon>
        <taxon>Methanobacteriota</taxon>
        <taxon>Stenosarchaea group</taxon>
        <taxon>Halobacteria</taxon>
        <taxon>Halobacteriales</taxon>
        <taxon>Natrialbaceae</taxon>
        <taxon>Natrialba</taxon>
    </lineage>
</organism>
<name>M0B5W0_9EURY</name>
<gene>
    <name evidence="1" type="ORF">C482_00220</name>
</gene>
<comment type="caution">
    <text evidence="1">The sequence shown here is derived from an EMBL/GenBank/DDBJ whole genome shotgun (WGS) entry which is preliminary data.</text>
</comment>
<reference evidence="1 2" key="1">
    <citation type="journal article" date="2014" name="PLoS Genet.">
        <title>Phylogenetically driven sequencing of extremely halophilic archaea reveals strategies for static and dynamic osmo-response.</title>
        <authorList>
            <person name="Becker E.A."/>
            <person name="Seitzer P.M."/>
            <person name="Tritt A."/>
            <person name="Larsen D."/>
            <person name="Krusor M."/>
            <person name="Yao A.I."/>
            <person name="Wu D."/>
            <person name="Madern D."/>
            <person name="Eisen J.A."/>
            <person name="Darling A.E."/>
            <person name="Facciotti M.T."/>
        </authorList>
    </citation>
    <scope>NUCLEOTIDE SEQUENCE [LARGE SCALE GENOMIC DNA]</scope>
    <source>
        <strain evidence="1 2">JCM 10990</strain>
    </source>
</reference>
<proteinExistence type="predicted"/>
<sequence>MLLQISNRKQERRLVIAEEVPELRIPFDEEFGTDLEFLDVRLRPVIRSIANAPGAKKTTALISVE</sequence>
<dbReference type="PATRIC" id="fig|1227492.4.peg.29"/>
<dbReference type="Proteomes" id="UP000011693">
    <property type="component" value="Unassembled WGS sequence"/>
</dbReference>
<evidence type="ECO:0000313" key="1">
    <source>
        <dbReference type="EMBL" id="ELZ06200.1"/>
    </source>
</evidence>
<dbReference type="EMBL" id="AOIN01000008">
    <property type="protein sequence ID" value="ELZ06200.1"/>
    <property type="molecule type" value="Genomic_DNA"/>
</dbReference>